<name>A0ABU9LI18_9BACL</name>
<keyword evidence="4" id="KW-0378">Hydrolase</keyword>
<evidence type="ECO:0000256" key="5">
    <source>
        <dbReference type="ARBA" id="ARBA00023316"/>
    </source>
</evidence>
<dbReference type="Gene3D" id="2.30.30.40">
    <property type="entry name" value="SH3 Domains"/>
    <property type="match status" value="1"/>
</dbReference>
<dbReference type="InterPro" id="IPR038200">
    <property type="entry name" value="GW_dom_sf"/>
</dbReference>
<keyword evidence="9" id="KW-1185">Reference proteome</keyword>
<evidence type="ECO:0000256" key="4">
    <source>
        <dbReference type="ARBA" id="ARBA00022801"/>
    </source>
</evidence>
<keyword evidence="5" id="KW-0961">Cell wall biogenesis/degradation</keyword>
<evidence type="ECO:0000256" key="3">
    <source>
        <dbReference type="ARBA" id="ARBA00022729"/>
    </source>
</evidence>
<evidence type="ECO:0000313" key="8">
    <source>
        <dbReference type="EMBL" id="MEL5987605.1"/>
    </source>
</evidence>
<dbReference type="PANTHER" id="PTHR33308">
    <property type="entry name" value="PEPTIDOGLYCAN HYDROLASE FLGJ"/>
    <property type="match status" value="1"/>
</dbReference>
<evidence type="ECO:0000256" key="6">
    <source>
        <dbReference type="SAM" id="SignalP"/>
    </source>
</evidence>
<reference evidence="8 9" key="1">
    <citation type="submission" date="2024-04" db="EMBL/GenBank/DDBJ databases">
        <authorList>
            <person name="Wu Y.S."/>
            <person name="Zhang L."/>
        </authorList>
    </citation>
    <scope>NUCLEOTIDE SEQUENCE [LARGE SCALE GENOMIC DNA]</scope>
    <source>
        <strain evidence="8 9">KG-01</strain>
    </source>
</reference>
<dbReference type="InterPro" id="IPR002901">
    <property type="entry name" value="MGlyc_endo_b_GlcNAc-like_dom"/>
</dbReference>
<feature type="domain" description="Mannosyl-glycoprotein endo-beta-N-acetylglucosamidase-like" evidence="7">
    <location>
        <begin position="536"/>
        <end position="673"/>
    </location>
</feature>
<dbReference type="RefSeq" id="WP_342302692.1">
    <property type="nucleotide sequence ID" value="NZ_JBCEWA010000003.1"/>
</dbReference>
<sequence length="848" mass="93886">MKKQSIVIGLLASTFVLSSATQLLEPPTVQAATKATYKQSNTSQLGQLKSQKSRIYTAPGSKKSVVASTKYTNEIFYISKVATKTGDETYYQVSRQADPKKAALGWVKSKSITRKSYKVMTNTKKTRYIKGTGMGYTRPGGLARNVIFPSMAPYKHKTFLNAETVKVGTATWYRGTVNNQTTWLPATSLSDQKLTTATEKPIVTKVSLIAQLNDKNTILQTDLTNDKMKQTAGAKAPHTYVVKEQASYKKKVYYNLGIIGWVEKDAVKTHPYGVESTLNQKAYLTGGGYGYTMPWGAADDIVTKTLTKGKPFIISKQVKIGTGLWYYGKTEDNKLMWVLSSRTTTTNPTPEPTPPPVEAPVYQKISKQGTIKSTAVLYTDLVKQTTRTWTTAEKTEKFTMNRSAKLGNTTYYELSRLSTAGKDTVVGWVKSTELTSANVQAPTASSEVLYLTGLGYATTVAGTTNASNIRFKDLKSYPATKFTATKQQVINNTTYYLGKIGSKFAWVRADYFGNPYQYMNLRKVSNITQAEMEQFLVNVKGTTIKNNNLYKAVPVFLDMQKRYGINAQFMLAHAIVETGWGGSKISQYKNNFFGYQAYDKCAMSCALYFPTGNDGVQYYADAIYRKYLRAGAIYNNGPSAAGMNVKYASDKSWATSIGRIMGNMKPYDAAYYDKAKVSTLDPAQPVFNYTNVIPAGKPLPPTYQFFDAGITATVTKFTTVRLLPSEYGKVLMNYNIGTKVTIDGTNDDVASTWMRVKIQGQEAWVLKSDLQFTNLARTTTEANVRDDASTTGTKVIKVLDEGKFVKLVQDTSGKIVTKKDAKGTVWNQVYVPTTKTKGWISSTILKVQ</sequence>
<gene>
    <name evidence="8" type="ORF">AAF454_04185</name>
</gene>
<dbReference type="Gene3D" id="2.30.30.170">
    <property type="match status" value="6"/>
</dbReference>
<evidence type="ECO:0000256" key="1">
    <source>
        <dbReference type="ARBA" id="ARBA00004613"/>
    </source>
</evidence>
<feature type="chain" id="PRO_5045609937" evidence="6">
    <location>
        <begin position="32"/>
        <end position="848"/>
    </location>
</feature>
<dbReference type="Gene3D" id="1.10.530.10">
    <property type="match status" value="1"/>
</dbReference>
<dbReference type="PANTHER" id="PTHR33308:SF9">
    <property type="entry name" value="PEPTIDOGLYCAN HYDROLASE FLGJ"/>
    <property type="match status" value="1"/>
</dbReference>
<dbReference type="SMART" id="SM00047">
    <property type="entry name" value="LYZ2"/>
    <property type="match status" value="1"/>
</dbReference>
<comment type="caution">
    <text evidence="8">The sequence shown here is derived from an EMBL/GenBank/DDBJ whole genome shotgun (WGS) entry which is preliminary data.</text>
</comment>
<keyword evidence="3 6" id="KW-0732">Signal</keyword>
<organism evidence="8 9">
    <name type="scientific">Kurthia gibsonii</name>
    <dbReference type="NCBI Taxonomy" id="33946"/>
    <lineage>
        <taxon>Bacteria</taxon>
        <taxon>Bacillati</taxon>
        <taxon>Bacillota</taxon>
        <taxon>Bacilli</taxon>
        <taxon>Bacillales</taxon>
        <taxon>Caryophanaceae</taxon>
        <taxon>Kurthia</taxon>
    </lineage>
</organism>
<accession>A0ABU9LI18</accession>
<comment type="subcellular location">
    <subcellularLocation>
        <location evidence="1">Secreted</location>
    </subcellularLocation>
</comment>
<evidence type="ECO:0000313" key="9">
    <source>
        <dbReference type="Proteomes" id="UP001398420"/>
    </source>
</evidence>
<protein>
    <submittedName>
        <fullName evidence="8">Glucosaminidase domain-containing protein</fullName>
    </submittedName>
</protein>
<evidence type="ECO:0000259" key="7">
    <source>
        <dbReference type="SMART" id="SM00047"/>
    </source>
</evidence>
<dbReference type="Pfam" id="PF13457">
    <property type="entry name" value="GW"/>
    <property type="match status" value="6"/>
</dbReference>
<dbReference type="InterPro" id="IPR051056">
    <property type="entry name" value="Glycosyl_Hydrolase_73"/>
</dbReference>
<dbReference type="Proteomes" id="UP001398420">
    <property type="component" value="Unassembled WGS sequence"/>
</dbReference>
<dbReference type="InterPro" id="IPR025987">
    <property type="entry name" value="GW_dom"/>
</dbReference>
<evidence type="ECO:0000256" key="2">
    <source>
        <dbReference type="ARBA" id="ARBA00022525"/>
    </source>
</evidence>
<proteinExistence type="predicted"/>
<feature type="signal peptide" evidence="6">
    <location>
        <begin position="1"/>
        <end position="31"/>
    </location>
</feature>
<dbReference type="Pfam" id="PF01832">
    <property type="entry name" value="Glucosaminidase"/>
    <property type="match status" value="1"/>
</dbReference>
<dbReference type="EMBL" id="JBCEWA010000003">
    <property type="protein sequence ID" value="MEL5987605.1"/>
    <property type="molecule type" value="Genomic_DNA"/>
</dbReference>
<keyword evidence="2" id="KW-0964">Secreted</keyword>